<reference evidence="3" key="1">
    <citation type="submission" date="2025-08" db="UniProtKB">
        <authorList>
            <consortium name="RefSeq"/>
        </authorList>
    </citation>
    <scope>IDENTIFICATION</scope>
    <source>
        <tissue evidence="3">Whole body</tissue>
    </source>
</reference>
<organism evidence="2 3">
    <name type="scientific">Sipha flava</name>
    <name type="common">yellow sugarcane aphid</name>
    <dbReference type="NCBI Taxonomy" id="143950"/>
    <lineage>
        <taxon>Eukaryota</taxon>
        <taxon>Metazoa</taxon>
        <taxon>Ecdysozoa</taxon>
        <taxon>Arthropoda</taxon>
        <taxon>Hexapoda</taxon>
        <taxon>Insecta</taxon>
        <taxon>Pterygota</taxon>
        <taxon>Neoptera</taxon>
        <taxon>Paraneoptera</taxon>
        <taxon>Hemiptera</taxon>
        <taxon>Sternorrhyncha</taxon>
        <taxon>Aphidomorpha</taxon>
        <taxon>Aphidoidea</taxon>
        <taxon>Aphididae</taxon>
        <taxon>Sipha</taxon>
    </lineage>
</organism>
<sequence length="221" mass="24618">MSGKIILCFAVVLVGQAMSASLFDGEEVKKVAEQFTLSAATVGSHMASLIGFPANPADAQKNIEKIKSVVTNGINDLEDQAGKLREAVRKQASPTLIEKFDEVEKELKKHAAEAKKFLEDKVSKPIDEKYKDDVKKFSESIIKSTKDLEDSTSFLSKLPAIIKEKEQTLYNKLHAFVESVGQNISESLKKIYNNYLSPVVHICWKYASITWSTVGSYIFHQ</sequence>
<feature type="chain" id="PRO_5034699584" evidence="1">
    <location>
        <begin position="20"/>
        <end position="221"/>
    </location>
</feature>
<evidence type="ECO:0000256" key="1">
    <source>
        <dbReference type="SAM" id="SignalP"/>
    </source>
</evidence>
<protein>
    <submittedName>
        <fullName evidence="3">Uncharacterized protein LOC112692715 isoform X1</fullName>
    </submittedName>
</protein>
<dbReference type="RefSeq" id="XP_025423251.1">
    <property type="nucleotide sequence ID" value="XM_025567466.1"/>
</dbReference>
<evidence type="ECO:0000313" key="3">
    <source>
        <dbReference type="RefSeq" id="XP_025423251.1"/>
    </source>
</evidence>
<feature type="signal peptide" evidence="1">
    <location>
        <begin position="1"/>
        <end position="19"/>
    </location>
</feature>
<gene>
    <name evidence="3" type="primary">LOC112692715</name>
</gene>
<dbReference type="OrthoDB" id="6625320at2759"/>
<accession>A0A8B8GKY8</accession>
<dbReference type="AlphaFoldDB" id="A0A8B8GKY8"/>
<keyword evidence="2" id="KW-1185">Reference proteome</keyword>
<evidence type="ECO:0000313" key="2">
    <source>
        <dbReference type="Proteomes" id="UP000694846"/>
    </source>
</evidence>
<dbReference type="GeneID" id="112692715"/>
<name>A0A8B8GKY8_9HEMI</name>
<dbReference type="Proteomes" id="UP000694846">
    <property type="component" value="Unplaced"/>
</dbReference>
<proteinExistence type="predicted"/>
<keyword evidence="1" id="KW-0732">Signal</keyword>